<dbReference type="EMBL" id="JACHOA010000005">
    <property type="protein sequence ID" value="MBB4614602.1"/>
    <property type="molecule type" value="Genomic_DNA"/>
</dbReference>
<dbReference type="PROSITE" id="PS50889">
    <property type="entry name" value="S4"/>
    <property type="match status" value="1"/>
</dbReference>
<dbReference type="InterPro" id="IPR036986">
    <property type="entry name" value="S4_RNA-bd_sf"/>
</dbReference>
<sequence>MRIDKFLWFTRFTGSRSLAQGWVEDGHIRLNGRRIERCSADVRLGDVLVLPMRTRVMVVEVLALPDRRGPAPEAQACYRVLDGPGATPLARPQTDT</sequence>
<dbReference type="InterPro" id="IPR002942">
    <property type="entry name" value="S4_RNA-bd"/>
</dbReference>
<keyword evidence="1" id="KW-0694">RNA-binding</keyword>
<dbReference type="Pfam" id="PF01479">
    <property type="entry name" value="S4"/>
    <property type="match status" value="1"/>
</dbReference>
<dbReference type="SMART" id="SM00363">
    <property type="entry name" value="S4"/>
    <property type="match status" value="1"/>
</dbReference>
<feature type="domain" description="RNA-binding S4" evidence="2">
    <location>
        <begin position="1"/>
        <end position="65"/>
    </location>
</feature>
<dbReference type="Proteomes" id="UP000538566">
    <property type="component" value="Unassembled WGS sequence"/>
</dbReference>
<evidence type="ECO:0000313" key="3">
    <source>
        <dbReference type="EMBL" id="MBB4614602.1"/>
    </source>
</evidence>
<gene>
    <name evidence="3" type="ORF">GGR37_002889</name>
</gene>
<accession>A0A7W7ACU5</accession>
<evidence type="ECO:0000259" key="2">
    <source>
        <dbReference type="SMART" id="SM00363"/>
    </source>
</evidence>
<name>A0A7W7ACU5_9SPHN</name>
<organism evidence="3 4">
    <name type="scientific">Novosphingobium taihuense</name>
    <dbReference type="NCBI Taxonomy" id="260085"/>
    <lineage>
        <taxon>Bacteria</taxon>
        <taxon>Pseudomonadati</taxon>
        <taxon>Pseudomonadota</taxon>
        <taxon>Alphaproteobacteria</taxon>
        <taxon>Sphingomonadales</taxon>
        <taxon>Sphingomonadaceae</taxon>
        <taxon>Novosphingobium</taxon>
    </lineage>
</organism>
<dbReference type="Gene3D" id="3.10.290.10">
    <property type="entry name" value="RNA-binding S4 domain"/>
    <property type="match status" value="1"/>
</dbReference>
<keyword evidence="4" id="KW-1185">Reference proteome</keyword>
<proteinExistence type="predicted"/>
<dbReference type="SUPFAM" id="SSF55174">
    <property type="entry name" value="Alpha-L RNA-binding motif"/>
    <property type="match status" value="1"/>
</dbReference>
<evidence type="ECO:0000313" key="4">
    <source>
        <dbReference type="Proteomes" id="UP000538566"/>
    </source>
</evidence>
<evidence type="ECO:0000256" key="1">
    <source>
        <dbReference type="PROSITE-ProRule" id="PRU00182"/>
    </source>
</evidence>
<dbReference type="RefSeq" id="WP_144904550.1">
    <property type="nucleotide sequence ID" value="NZ_JACHOA010000005.1"/>
</dbReference>
<dbReference type="CDD" id="cd00165">
    <property type="entry name" value="S4"/>
    <property type="match status" value="1"/>
</dbReference>
<dbReference type="GO" id="GO:0003723">
    <property type="term" value="F:RNA binding"/>
    <property type="evidence" value="ECO:0007669"/>
    <property type="project" value="UniProtKB-KW"/>
</dbReference>
<protein>
    <submittedName>
        <fullName evidence="3">Ribosome-associated heat shock protein Hsp15</fullName>
    </submittedName>
</protein>
<dbReference type="OrthoDB" id="9797176at2"/>
<comment type="caution">
    <text evidence="3">The sequence shown here is derived from an EMBL/GenBank/DDBJ whole genome shotgun (WGS) entry which is preliminary data.</text>
</comment>
<dbReference type="AlphaFoldDB" id="A0A7W7ACU5"/>
<keyword evidence="3" id="KW-0346">Stress response</keyword>
<reference evidence="3 4" key="1">
    <citation type="submission" date="2020-08" db="EMBL/GenBank/DDBJ databases">
        <title>Genomic Encyclopedia of Type Strains, Phase IV (KMG-IV): sequencing the most valuable type-strain genomes for metagenomic binning, comparative biology and taxonomic classification.</title>
        <authorList>
            <person name="Goeker M."/>
        </authorList>
    </citation>
    <scope>NUCLEOTIDE SEQUENCE [LARGE SCALE GENOMIC DNA]</scope>
    <source>
        <strain evidence="3 4">DSM 17507</strain>
    </source>
</reference>